<dbReference type="InterPro" id="IPR004127">
    <property type="entry name" value="Prefoldin_subunit_alpha"/>
</dbReference>
<dbReference type="SUPFAM" id="SSF46579">
    <property type="entry name" value="Prefoldin"/>
    <property type="match status" value="1"/>
</dbReference>
<dbReference type="InterPro" id="IPR011599">
    <property type="entry name" value="PFD_alpha_archaea"/>
</dbReference>
<evidence type="ECO:0000313" key="4">
    <source>
        <dbReference type="Proteomes" id="UP001516400"/>
    </source>
</evidence>
<protein>
    <recommendedName>
        <fullName evidence="5">Prefoldin subunit 5</fullName>
    </recommendedName>
</protein>
<evidence type="ECO:0000313" key="3">
    <source>
        <dbReference type="EMBL" id="KAL3277758.1"/>
    </source>
</evidence>
<keyword evidence="4" id="KW-1185">Reference proteome</keyword>
<comment type="similarity">
    <text evidence="1">Belongs to the prefoldin subunit alpha family.</text>
</comment>
<evidence type="ECO:0008006" key="5">
    <source>
        <dbReference type="Google" id="ProtNLM"/>
    </source>
</evidence>
<dbReference type="PANTHER" id="PTHR12674:SF2">
    <property type="entry name" value="PREFOLDIN SUBUNIT 5"/>
    <property type="match status" value="1"/>
</dbReference>
<sequence length="176" mass="20147">MICCYSRPCRHFTFINSSINKMAQISSVPQPHMQQIDLTSLNIQQLSTLKSQLDNELSLFQESLSSLKIAQTKYQNSGETLGQLTPEVEGKEILVPLTGSMYVPGKLYDTNNVLIDIGTRYYVEKDLESAKDYFKRKTQFLTEQMEKIQVLGFEKSKIRDAIVEIIELKLQQQKSS</sequence>
<name>A0ABD2NG66_9CUCU</name>
<proteinExistence type="inferred from homology"/>
<dbReference type="EMBL" id="JABFTP020000103">
    <property type="protein sequence ID" value="KAL3277758.1"/>
    <property type="molecule type" value="Genomic_DNA"/>
</dbReference>
<dbReference type="InterPro" id="IPR009053">
    <property type="entry name" value="Prefoldin"/>
</dbReference>
<accession>A0ABD2NG66</accession>
<keyword evidence="2" id="KW-0143">Chaperone</keyword>
<dbReference type="FunFam" id="1.10.287.370:FF:000004">
    <property type="entry name" value="Probable prefoldin subunit 5"/>
    <property type="match status" value="1"/>
</dbReference>
<dbReference type="CDD" id="cd23157">
    <property type="entry name" value="Prefoldin_5"/>
    <property type="match status" value="1"/>
</dbReference>
<dbReference type="Gene3D" id="1.10.287.370">
    <property type="match status" value="1"/>
</dbReference>
<gene>
    <name evidence="3" type="ORF">HHI36_013098</name>
</gene>
<dbReference type="AlphaFoldDB" id="A0ABD2NG66"/>
<dbReference type="NCBIfam" id="TIGR00293">
    <property type="entry name" value="prefoldin subunit alpha"/>
    <property type="match status" value="1"/>
</dbReference>
<comment type="caution">
    <text evidence="3">The sequence shown here is derived from an EMBL/GenBank/DDBJ whole genome shotgun (WGS) entry which is preliminary data.</text>
</comment>
<reference evidence="3 4" key="1">
    <citation type="journal article" date="2021" name="BMC Biol.">
        <title>Horizontally acquired antibacterial genes associated with adaptive radiation of ladybird beetles.</title>
        <authorList>
            <person name="Li H.S."/>
            <person name="Tang X.F."/>
            <person name="Huang Y.H."/>
            <person name="Xu Z.Y."/>
            <person name="Chen M.L."/>
            <person name="Du X.Y."/>
            <person name="Qiu B.Y."/>
            <person name="Chen P.T."/>
            <person name="Zhang W."/>
            <person name="Slipinski A."/>
            <person name="Escalona H.E."/>
            <person name="Waterhouse R.M."/>
            <person name="Zwick A."/>
            <person name="Pang H."/>
        </authorList>
    </citation>
    <scope>NUCLEOTIDE SEQUENCE [LARGE SCALE GENOMIC DNA]</scope>
    <source>
        <strain evidence="3">SYSU2018</strain>
    </source>
</reference>
<evidence type="ECO:0000256" key="2">
    <source>
        <dbReference type="ARBA" id="ARBA00023186"/>
    </source>
</evidence>
<dbReference type="Proteomes" id="UP001516400">
    <property type="component" value="Unassembled WGS sequence"/>
</dbReference>
<evidence type="ECO:0000256" key="1">
    <source>
        <dbReference type="ARBA" id="ARBA00010048"/>
    </source>
</evidence>
<dbReference type="PANTHER" id="PTHR12674">
    <property type="entry name" value="PREFOLDIN SUBUNIT 5"/>
    <property type="match status" value="1"/>
</dbReference>
<dbReference type="Pfam" id="PF02996">
    <property type="entry name" value="Prefoldin"/>
    <property type="match status" value="1"/>
</dbReference>
<organism evidence="3 4">
    <name type="scientific">Cryptolaemus montrouzieri</name>
    <dbReference type="NCBI Taxonomy" id="559131"/>
    <lineage>
        <taxon>Eukaryota</taxon>
        <taxon>Metazoa</taxon>
        <taxon>Ecdysozoa</taxon>
        <taxon>Arthropoda</taxon>
        <taxon>Hexapoda</taxon>
        <taxon>Insecta</taxon>
        <taxon>Pterygota</taxon>
        <taxon>Neoptera</taxon>
        <taxon>Endopterygota</taxon>
        <taxon>Coleoptera</taxon>
        <taxon>Polyphaga</taxon>
        <taxon>Cucujiformia</taxon>
        <taxon>Coccinelloidea</taxon>
        <taxon>Coccinellidae</taxon>
        <taxon>Scymninae</taxon>
        <taxon>Scymnini</taxon>
        <taxon>Cryptolaemus</taxon>
    </lineage>
</organism>